<dbReference type="CDD" id="cd02669">
    <property type="entry name" value="Peptidase_C19M"/>
    <property type="match status" value="1"/>
</dbReference>
<dbReference type="InterPro" id="IPR038765">
    <property type="entry name" value="Papain-like_cys_pep_sf"/>
</dbReference>
<evidence type="ECO:0000313" key="26">
    <source>
        <dbReference type="Proteomes" id="UP000887578"/>
    </source>
</evidence>
<evidence type="ECO:0000256" key="3">
    <source>
        <dbReference type="ARBA" id="ARBA00009085"/>
    </source>
</evidence>
<evidence type="ECO:0000256" key="23">
    <source>
        <dbReference type="SAM" id="MobiDB-lite"/>
    </source>
</evidence>
<keyword evidence="17" id="KW-0539">Nucleus</keyword>
<dbReference type="InterPro" id="IPR013083">
    <property type="entry name" value="Znf_RING/FYVE/PHD"/>
</dbReference>
<evidence type="ECO:0000256" key="19">
    <source>
        <dbReference type="ARBA" id="ARBA00064202"/>
    </source>
</evidence>
<evidence type="ECO:0000256" key="16">
    <source>
        <dbReference type="ARBA" id="ARBA00023187"/>
    </source>
</evidence>
<keyword evidence="13" id="KW-0378">Hydrolase</keyword>
<evidence type="ECO:0000256" key="10">
    <source>
        <dbReference type="ARBA" id="ARBA00022728"/>
    </source>
</evidence>
<evidence type="ECO:0000256" key="21">
    <source>
        <dbReference type="ARBA" id="ARBA00079185"/>
    </source>
</evidence>
<dbReference type="InterPro" id="IPR050185">
    <property type="entry name" value="Ub_carboxyl-term_hydrolase"/>
</dbReference>
<dbReference type="SUPFAM" id="SSF54001">
    <property type="entry name" value="Cysteine proteinases"/>
    <property type="match status" value="1"/>
</dbReference>
<evidence type="ECO:0000259" key="24">
    <source>
        <dbReference type="PROSITE" id="PS50235"/>
    </source>
</evidence>
<dbReference type="GO" id="GO:0016579">
    <property type="term" value="P:protein deubiquitination"/>
    <property type="evidence" value="ECO:0007669"/>
    <property type="project" value="InterPro"/>
</dbReference>
<dbReference type="GO" id="GO:0051301">
    <property type="term" value="P:cell division"/>
    <property type="evidence" value="ECO:0007669"/>
    <property type="project" value="UniProtKB-KW"/>
</dbReference>
<protein>
    <recommendedName>
        <fullName evidence="20">Ubiquitin carboxyl-terminal hydrolase 39</fullName>
        <ecNumber evidence="4">3.4.19.12</ecNumber>
    </recommendedName>
    <alternativeName>
        <fullName evidence="21">U4/U6.U5 tri-snRNP-associated 65 kDa protein</fullName>
    </alternativeName>
</protein>
<feature type="region of interest" description="Disordered" evidence="23">
    <location>
        <begin position="38"/>
        <end position="62"/>
    </location>
</feature>
<keyword evidence="15" id="KW-0832">Ubl conjugation</keyword>
<comment type="subcellular location">
    <subcellularLocation>
        <location evidence="2">Nucleus</location>
    </subcellularLocation>
</comment>
<evidence type="ECO:0000256" key="17">
    <source>
        <dbReference type="ARBA" id="ARBA00023242"/>
    </source>
</evidence>
<dbReference type="GO" id="GO:0004843">
    <property type="term" value="F:cysteine-type deubiquitinase activity"/>
    <property type="evidence" value="ECO:0007669"/>
    <property type="project" value="UniProtKB-EC"/>
</dbReference>
<keyword evidence="26" id="KW-1185">Reference proteome</keyword>
<dbReference type="PANTHER" id="PTHR21646">
    <property type="entry name" value="UBIQUITIN CARBOXYL-TERMINAL HYDROLASE"/>
    <property type="match status" value="1"/>
</dbReference>
<organism evidence="26 27">
    <name type="scientific">Panagrolaimus davidi</name>
    <dbReference type="NCBI Taxonomy" id="227884"/>
    <lineage>
        <taxon>Eukaryota</taxon>
        <taxon>Metazoa</taxon>
        <taxon>Ecdysozoa</taxon>
        <taxon>Nematoda</taxon>
        <taxon>Chromadorea</taxon>
        <taxon>Rhabditida</taxon>
        <taxon>Tylenchina</taxon>
        <taxon>Panagrolaimomorpha</taxon>
        <taxon>Panagrolaimoidea</taxon>
        <taxon>Panagrolaimidae</taxon>
        <taxon>Panagrolaimus</taxon>
    </lineage>
</organism>
<dbReference type="GO" id="GO:0008270">
    <property type="term" value="F:zinc ion binding"/>
    <property type="evidence" value="ECO:0007669"/>
    <property type="project" value="UniProtKB-KW"/>
</dbReference>
<keyword evidence="6" id="KW-0597">Phosphoprotein</keyword>
<dbReference type="AlphaFoldDB" id="A0A914R0V1"/>
<feature type="compositionally biased region" description="Polar residues" evidence="23">
    <location>
        <begin position="141"/>
        <end position="162"/>
    </location>
</feature>
<evidence type="ECO:0000256" key="12">
    <source>
        <dbReference type="ARBA" id="ARBA00022786"/>
    </source>
</evidence>
<evidence type="ECO:0000256" key="20">
    <source>
        <dbReference type="ARBA" id="ARBA00071645"/>
    </source>
</evidence>
<evidence type="ECO:0000259" key="25">
    <source>
        <dbReference type="PROSITE" id="PS50271"/>
    </source>
</evidence>
<evidence type="ECO:0000256" key="18">
    <source>
        <dbReference type="ARBA" id="ARBA00023306"/>
    </source>
</evidence>
<evidence type="ECO:0000256" key="4">
    <source>
        <dbReference type="ARBA" id="ARBA00012759"/>
    </source>
</evidence>
<dbReference type="InterPro" id="IPR033809">
    <property type="entry name" value="USP39"/>
</dbReference>
<name>A0A914R0V1_9BILA</name>
<dbReference type="PROSITE" id="PS50235">
    <property type="entry name" value="USP_3"/>
    <property type="match status" value="1"/>
</dbReference>
<feature type="domain" description="UBP-type" evidence="25">
    <location>
        <begin position="205"/>
        <end position="302"/>
    </location>
</feature>
<keyword evidence="9" id="KW-0479">Metal-binding</keyword>
<accession>A0A914R0V1</accession>
<keyword evidence="14" id="KW-0862">Zinc</keyword>
<evidence type="ECO:0000256" key="15">
    <source>
        <dbReference type="ARBA" id="ARBA00022843"/>
    </source>
</evidence>
<evidence type="ECO:0000256" key="14">
    <source>
        <dbReference type="ARBA" id="ARBA00022833"/>
    </source>
</evidence>
<feature type="region of interest" description="Disordered" evidence="23">
    <location>
        <begin position="1"/>
        <end position="22"/>
    </location>
</feature>
<evidence type="ECO:0000256" key="2">
    <source>
        <dbReference type="ARBA" id="ARBA00004123"/>
    </source>
</evidence>
<sequence length="686" mass="78643">MELQQLPKSTDSEISDNFERKGKTQLWNKSSKTFNSATFYNKNETNKRRKNESSSNSNKSSTLSLHIKAYENSHKVSAASDSFKSLGNLTSTKNTKQSFYSASKFVFQNPFEFSRQQNDIMSESEVSQFKASQRLLNSNEASNNIQKDSTNITMSTTNGQNGTRKRSASPAEEAIDVKVPKVEVGEDDEKPVWSLRKAQEEQPSRHCPFLGTIDRGVLDFDFEKLCSVSLSHVNVYACMICGKYFQGRGTNTHAYTHALDVDHRVFLNLSTLKFYCLPENYEIVDPSLDDIQYVLKPTYSPEYIKKIDKNTQMSIAFDNTKYYPGIVGLNNIKANDYANVVFHALSQVTPLRNYFLREENYCEIRRPPGDKLSLLPKRFGELIRKLWNPRAFKAHVSPHEMLQAVVICSEKKYQIIKQSDTNEFLTFLLNNLHVALNGTNKTPSSIIYKTFRGRMRVYTRKVLPVDASDEARRTLLETEEFREKVEELPFLKLTMELPPPPLYRDELLQNVIPQVPLGTLLSKFNGSTEKEFKTYNANFIKRFELIRLPEYLIVAYSRFEKNRFFVEKNPTIVNFPISNVDLFDCLAEDARSQHKFTTYDLICNIVHDGQPDNGSSRVQVVHNGTGKWFELEDLHVKEILPQMITLAESYIQIWKLNRSKTRAERIGETDDLPINAQAAGVAAPKA</sequence>
<keyword evidence="10" id="KW-0747">Spliceosome</keyword>
<dbReference type="GO" id="GO:0000245">
    <property type="term" value="P:spliceosomal complex assembly"/>
    <property type="evidence" value="ECO:0007669"/>
    <property type="project" value="InterPro"/>
</dbReference>
<evidence type="ECO:0000313" key="27">
    <source>
        <dbReference type="WBParaSite" id="PDA_v2.g8048.t1"/>
    </source>
</evidence>
<feature type="region of interest" description="Disordered" evidence="23">
    <location>
        <begin position="141"/>
        <end position="172"/>
    </location>
</feature>
<evidence type="ECO:0000256" key="8">
    <source>
        <dbReference type="ARBA" id="ARBA00022664"/>
    </source>
</evidence>
<dbReference type="FunFam" id="3.90.70.10:FF:000030">
    <property type="entry name" value="U4/U6.U5 tri-snRNP-associated protein 2"/>
    <property type="match status" value="1"/>
</dbReference>
<comment type="catalytic activity">
    <reaction evidence="1">
        <text>Thiol-dependent hydrolysis of ester, thioester, amide, peptide and isopeptide bonds formed by the C-terminal Gly of ubiquitin (a 76-residue protein attached to proteins as an intracellular targeting signal).</text>
        <dbReference type="EC" id="3.4.19.12"/>
    </reaction>
</comment>
<dbReference type="InterPro" id="IPR028889">
    <property type="entry name" value="USP"/>
</dbReference>
<evidence type="ECO:0000256" key="1">
    <source>
        <dbReference type="ARBA" id="ARBA00000707"/>
    </source>
</evidence>
<evidence type="ECO:0000256" key="13">
    <source>
        <dbReference type="ARBA" id="ARBA00022801"/>
    </source>
</evidence>
<evidence type="ECO:0000256" key="7">
    <source>
        <dbReference type="ARBA" id="ARBA00022618"/>
    </source>
</evidence>
<dbReference type="InterPro" id="IPR001394">
    <property type="entry name" value="Peptidase_C19_UCH"/>
</dbReference>
<dbReference type="EC" id="3.4.19.12" evidence="4"/>
<feature type="domain" description="USP" evidence="24">
    <location>
        <begin position="327"/>
        <end position="657"/>
    </location>
</feature>
<dbReference type="Proteomes" id="UP000887578">
    <property type="component" value="Unplaced"/>
</dbReference>
<dbReference type="PANTHER" id="PTHR21646:SF16">
    <property type="entry name" value="U4_U6.U5 TRI-SNRNP-ASSOCIATED PROTEIN 2"/>
    <property type="match status" value="1"/>
</dbReference>
<feature type="compositionally biased region" description="Low complexity" evidence="23">
    <location>
        <begin position="53"/>
        <end position="62"/>
    </location>
</feature>
<evidence type="ECO:0000256" key="6">
    <source>
        <dbReference type="ARBA" id="ARBA00022553"/>
    </source>
</evidence>
<keyword evidence="7" id="KW-0132">Cell division</keyword>
<dbReference type="Pfam" id="PF02148">
    <property type="entry name" value="zf-UBP"/>
    <property type="match status" value="1"/>
</dbReference>
<dbReference type="FunFam" id="3.30.40.10:FF:000068">
    <property type="entry name" value="U4/U6.U5 tri-snRNP-associated protein 2"/>
    <property type="match status" value="1"/>
</dbReference>
<comment type="subunit">
    <text evidence="19">The U4/U6-U5 tri-snRNP complex is a building block of the precatalytic spliceosome (spliceosome B complex). Component of the U4/U6-U5 tri-snRNP complex composed of the U4, U6 and U5 snRNAs and at least PRPF3, PRPF4, PRPF6, PRPF8, PRPF31, SNRNP200, TXNL4A, SNRNP40, SNRPB, SNRPD1, SNRPD2, SNRPD3, SNRPE, SNRPF, SNRPG, DDX23, CD2BP2, PPIH, SNU13, EFTUD2, SART1 and USP39, plus LSM2, LSM3, LSM4, LSM5, LSM6, LSM7 and LSM8.</text>
</comment>
<keyword evidence="11 22" id="KW-0863">Zinc-finger</keyword>
<evidence type="ECO:0000256" key="9">
    <source>
        <dbReference type="ARBA" id="ARBA00022723"/>
    </source>
</evidence>
<dbReference type="WBParaSite" id="PDA_v2.g8048.t1">
    <property type="protein sequence ID" value="PDA_v2.g8048.t1"/>
    <property type="gene ID" value="PDA_v2.g8048"/>
</dbReference>
<dbReference type="Pfam" id="PF00443">
    <property type="entry name" value="UCH"/>
    <property type="match status" value="1"/>
</dbReference>
<keyword evidence="18" id="KW-0131">Cell cycle</keyword>
<proteinExistence type="inferred from homology"/>
<dbReference type="Gene3D" id="3.90.70.10">
    <property type="entry name" value="Cysteine proteinases"/>
    <property type="match status" value="1"/>
</dbReference>
<dbReference type="InterPro" id="IPR001607">
    <property type="entry name" value="Znf_UBP"/>
</dbReference>
<dbReference type="Gene3D" id="3.30.40.10">
    <property type="entry name" value="Zinc/RING finger domain, C3HC4 (zinc finger)"/>
    <property type="match status" value="1"/>
</dbReference>
<evidence type="ECO:0000256" key="22">
    <source>
        <dbReference type="PROSITE-ProRule" id="PRU00502"/>
    </source>
</evidence>
<evidence type="ECO:0000256" key="11">
    <source>
        <dbReference type="ARBA" id="ARBA00022771"/>
    </source>
</evidence>
<keyword evidence="8" id="KW-0507">mRNA processing</keyword>
<dbReference type="GO" id="GO:0005681">
    <property type="term" value="C:spliceosomal complex"/>
    <property type="evidence" value="ECO:0007669"/>
    <property type="project" value="UniProtKB-KW"/>
</dbReference>
<reference evidence="27" key="1">
    <citation type="submission" date="2022-11" db="UniProtKB">
        <authorList>
            <consortium name="WormBaseParasite"/>
        </authorList>
    </citation>
    <scope>IDENTIFICATION</scope>
</reference>
<keyword evidence="5" id="KW-1017">Isopeptide bond</keyword>
<dbReference type="SUPFAM" id="SSF57850">
    <property type="entry name" value="RING/U-box"/>
    <property type="match status" value="1"/>
</dbReference>
<keyword evidence="12" id="KW-0833">Ubl conjugation pathway</keyword>
<comment type="similarity">
    <text evidence="3">Belongs to the peptidase C19 family.</text>
</comment>
<keyword evidence="16" id="KW-0508">mRNA splicing</keyword>
<evidence type="ECO:0000256" key="5">
    <source>
        <dbReference type="ARBA" id="ARBA00022499"/>
    </source>
</evidence>
<dbReference type="SMART" id="SM00290">
    <property type="entry name" value="ZnF_UBP"/>
    <property type="match status" value="1"/>
</dbReference>
<dbReference type="PROSITE" id="PS50271">
    <property type="entry name" value="ZF_UBP"/>
    <property type="match status" value="1"/>
</dbReference>